<comment type="similarity">
    <text evidence="1">Belongs to the LysR transcriptional regulatory family.</text>
</comment>
<dbReference type="InterPro" id="IPR005119">
    <property type="entry name" value="LysR_subst-bd"/>
</dbReference>
<dbReference type="Pfam" id="PF00126">
    <property type="entry name" value="HTH_1"/>
    <property type="match status" value="1"/>
</dbReference>
<dbReference type="PRINTS" id="PR00039">
    <property type="entry name" value="HTHLYSR"/>
</dbReference>
<accession>A0ABU3SDA7</accession>
<dbReference type="RefSeq" id="WP_316020514.1">
    <property type="nucleotide sequence ID" value="NZ_JAWDID010000047.1"/>
</dbReference>
<reference evidence="6 7" key="1">
    <citation type="submission" date="2023-09" db="EMBL/GenBank/DDBJ databases">
        <title>Whole genome shotgun sequencing (WGS) of Bosea sp. ZW T0_25, isolated from stored onions (Allium cepa).</title>
        <authorList>
            <person name="Stoll D.A."/>
            <person name="Huch M."/>
        </authorList>
    </citation>
    <scope>NUCLEOTIDE SEQUENCE [LARGE SCALE GENOMIC DNA]</scope>
    <source>
        <strain evidence="6 7">ZW T0_25</strain>
    </source>
</reference>
<name>A0ABU3SDA7_9HYPH</name>
<evidence type="ECO:0000313" key="7">
    <source>
        <dbReference type="Proteomes" id="UP001254257"/>
    </source>
</evidence>
<dbReference type="InterPro" id="IPR036390">
    <property type="entry name" value="WH_DNA-bd_sf"/>
</dbReference>
<evidence type="ECO:0000256" key="1">
    <source>
        <dbReference type="ARBA" id="ARBA00009437"/>
    </source>
</evidence>
<evidence type="ECO:0000259" key="5">
    <source>
        <dbReference type="PROSITE" id="PS50931"/>
    </source>
</evidence>
<dbReference type="Pfam" id="PF03466">
    <property type="entry name" value="LysR_substrate"/>
    <property type="match status" value="1"/>
</dbReference>
<dbReference type="Gene3D" id="3.40.190.290">
    <property type="match status" value="1"/>
</dbReference>
<dbReference type="PROSITE" id="PS50931">
    <property type="entry name" value="HTH_LYSR"/>
    <property type="match status" value="1"/>
</dbReference>
<evidence type="ECO:0000256" key="2">
    <source>
        <dbReference type="ARBA" id="ARBA00023015"/>
    </source>
</evidence>
<dbReference type="InterPro" id="IPR050950">
    <property type="entry name" value="HTH-type_LysR_regulators"/>
</dbReference>
<keyword evidence="7" id="KW-1185">Reference proteome</keyword>
<evidence type="ECO:0000256" key="4">
    <source>
        <dbReference type="ARBA" id="ARBA00023163"/>
    </source>
</evidence>
<protein>
    <submittedName>
        <fullName evidence="6">LysR family transcriptional regulator</fullName>
    </submittedName>
</protein>
<dbReference type="SUPFAM" id="SSF53850">
    <property type="entry name" value="Periplasmic binding protein-like II"/>
    <property type="match status" value="1"/>
</dbReference>
<feature type="domain" description="HTH lysR-type" evidence="5">
    <location>
        <begin position="1"/>
        <end position="60"/>
    </location>
</feature>
<dbReference type="Gene3D" id="1.10.10.10">
    <property type="entry name" value="Winged helix-like DNA-binding domain superfamily/Winged helix DNA-binding domain"/>
    <property type="match status" value="1"/>
</dbReference>
<keyword evidence="3" id="KW-0238">DNA-binding</keyword>
<dbReference type="InterPro" id="IPR036388">
    <property type="entry name" value="WH-like_DNA-bd_sf"/>
</dbReference>
<dbReference type="CDD" id="cd08440">
    <property type="entry name" value="PBP2_LTTR_like_4"/>
    <property type="match status" value="1"/>
</dbReference>
<dbReference type="SUPFAM" id="SSF46785">
    <property type="entry name" value="Winged helix' DNA-binding domain"/>
    <property type="match status" value="1"/>
</dbReference>
<dbReference type="PANTHER" id="PTHR30419:SF8">
    <property type="entry name" value="NITROGEN ASSIMILATION TRANSCRIPTIONAL ACTIVATOR-RELATED"/>
    <property type="match status" value="1"/>
</dbReference>
<keyword evidence="4" id="KW-0804">Transcription</keyword>
<sequence length="301" mass="32876">MRIDVLGLQAFVSIAERGSFHAAASHLNLSQTALSHRIRKLEEGLGIQLLQRTTRQVSLTKAGTALLPKARRIFEELGTSLDELRLDAEEVGESVEVGCLPTIAMRSMPEVIAEFVRRHPDIHIRVHDNSASEIADKVQSGEAEFGITIVAANRWDLDLKPVVKEPFVLVCPRNSQLAAAPSLTWTQLEGLPLVRISAETGNRILIDDALGARREKLAWRYEVQRVATAVSFVRAGLGFTILPQLALDIAAAEELAAIPLRSPTVTRTLGIITRKGVALKPAARELLSLVVDALKSERLTS</sequence>
<evidence type="ECO:0000313" key="6">
    <source>
        <dbReference type="EMBL" id="MDU0342752.1"/>
    </source>
</evidence>
<evidence type="ECO:0000256" key="3">
    <source>
        <dbReference type="ARBA" id="ARBA00023125"/>
    </source>
</evidence>
<comment type="caution">
    <text evidence="6">The sequence shown here is derived from an EMBL/GenBank/DDBJ whole genome shotgun (WGS) entry which is preliminary data.</text>
</comment>
<dbReference type="EMBL" id="JAWDID010000047">
    <property type="protein sequence ID" value="MDU0342752.1"/>
    <property type="molecule type" value="Genomic_DNA"/>
</dbReference>
<dbReference type="Proteomes" id="UP001254257">
    <property type="component" value="Unassembled WGS sequence"/>
</dbReference>
<gene>
    <name evidence="6" type="ORF">RKE40_22870</name>
</gene>
<proteinExistence type="inferred from homology"/>
<dbReference type="InterPro" id="IPR000847">
    <property type="entry name" value="LysR_HTH_N"/>
</dbReference>
<organism evidence="6 7">
    <name type="scientific">Bosea rubneri</name>
    <dbReference type="NCBI Taxonomy" id="3075434"/>
    <lineage>
        <taxon>Bacteria</taxon>
        <taxon>Pseudomonadati</taxon>
        <taxon>Pseudomonadota</taxon>
        <taxon>Alphaproteobacteria</taxon>
        <taxon>Hyphomicrobiales</taxon>
        <taxon>Boseaceae</taxon>
        <taxon>Bosea</taxon>
    </lineage>
</organism>
<keyword evidence="2" id="KW-0805">Transcription regulation</keyword>
<dbReference type="PANTHER" id="PTHR30419">
    <property type="entry name" value="HTH-TYPE TRANSCRIPTIONAL REGULATOR YBHD"/>
    <property type="match status" value="1"/>
</dbReference>